<reference evidence="12" key="1">
    <citation type="journal article" date="2023" name="Mol. Phylogenet. Evol.">
        <title>Genome-scale phylogeny and comparative genomics of the fungal order Sordariales.</title>
        <authorList>
            <person name="Hensen N."/>
            <person name="Bonometti L."/>
            <person name="Westerberg I."/>
            <person name="Brannstrom I.O."/>
            <person name="Guillou S."/>
            <person name="Cros-Aarteil S."/>
            <person name="Calhoun S."/>
            <person name="Haridas S."/>
            <person name="Kuo A."/>
            <person name="Mondo S."/>
            <person name="Pangilinan J."/>
            <person name="Riley R."/>
            <person name="LaButti K."/>
            <person name="Andreopoulos B."/>
            <person name="Lipzen A."/>
            <person name="Chen C."/>
            <person name="Yan M."/>
            <person name="Daum C."/>
            <person name="Ng V."/>
            <person name="Clum A."/>
            <person name="Steindorff A."/>
            <person name="Ohm R.A."/>
            <person name="Martin F."/>
            <person name="Silar P."/>
            <person name="Natvig D.O."/>
            <person name="Lalanne C."/>
            <person name="Gautier V."/>
            <person name="Ament-Velasquez S.L."/>
            <person name="Kruys A."/>
            <person name="Hutchinson M.I."/>
            <person name="Powell A.J."/>
            <person name="Barry K."/>
            <person name="Miller A.N."/>
            <person name="Grigoriev I.V."/>
            <person name="Debuchy R."/>
            <person name="Gladieux P."/>
            <person name="Hiltunen Thoren M."/>
            <person name="Johannesson H."/>
        </authorList>
    </citation>
    <scope>NUCLEOTIDE SEQUENCE</scope>
    <source>
        <strain evidence="12">CBS 990.96</strain>
    </source>
</reference>
<evidence type="ECO:0000256" key="4">
    <source>
        <dbReference type="ARBA" id="ARBA00022525"/>
    </source>
</evidence>
<name>A0AAN7H1J0_9PEZI</name>
<evidence type="ECO:0000256" key="10">
    <source>
        <dbReference type="SAM" id="SignalP"/>
    </source>
</evidence>
<dbReference type="Proteomes" id="UP001301958">
    <property type="component" value="Unassembled WGS sequence"/>
</dbReference>
<sequence>MKLLSTTAIVYLLSAAVAAVATETQVQNLDADDPKRGSLFDPPTGVNNLDSGNLPVPEAGPRSREPLITKCVRGCLNGFYGAAGCGSTTDWDCLCHKNNLALEISNCYRRKCESKGFLDQSSFKGIEKVKCEGYNPQAADPFRWEPTKNDGY</sequence>
<feature type="domain" description="CFEM" evidence="11">
    <location>
        <begin position="68"/>
        <end position="118"/>
    </location>
</feature>
<dbReference type="EMBL" id="MU865310">
    <property type="protein sequence ID" value="KAK4229203.1"/>
    <property type="molecule type" value="Genomic_DNA"/>
</dbReference>
<dbReference type="GO" id="GO:0098552">
    <property type="term" value="C:side of membrane"/>
    <property type="evidence" value="ECO:0007669"/>
    <property type="project" value="UniProtKB-KW"/>
</dbReference>
<evidence type="ECO:0000256" key="2">
    <source>
        <dbReference type="ARBA" id="ARBA00004613"/>
    </source>
</evidence>
<reference evidence="12" key="2">
    <citation type="submission" date="2023-05" db="EMBL/GenBank/DDBJ databases">
        <authorList>
            <consortium name="Lawrence Berkeley National Laboratory"/>
            <person name="Steindorff A."/>
            <person name="Hensen N."/>
            <person name="Bonometti L."/>
            <person name="Westerberg I."/>
            <person name="Brannstrom I.O."/>
            <person name="Guillou S."/>
            <person name="Cros-Aarteil S."/>
            <person name="Calhoun S."/>
            <person name="Haridas S."/>
            <person name="Kuo A."/>
            <person name="Mondo S."/>
            <person name="Pangilinan J."/>
            <person name="Riley R."/>
            <person name="Labutti K."/>
            <person name="Andreopoulos B."/>
            <person name="Lipzen A."/>
            <person name="Chen C."/>
            <person name="Yanf M."/>
            <person name="Daum C."/>
            <person name="Ng V."/>
            <person name="Clum A."/>
            <person name="Ohm R."/>
            <person name="Martin F."/>
            <person name="Silar P."/>
            <person name="Natvig D."/>
            <person name="Lalanne C."/>
            <person name="Gautier V."/>
            <person name="Ament-Velasquez S.L."/>
            <person name="Kruys A."/>
            <person name="Hutchinson M.I."/>
            <person name="Powell A.J."/>
            <person name="Barry K."/>
            <person name="Miller A.N."/>
            <person name="Grigoriev I.V."/>
            <person name="Debuchy R."/>
            <person name="Gladieux P."/>
            <person name="Thoren M.H."/>
            <person name="Johannesson H."/>
        </authorList>
    </citation>
    <scope>NUCLEOTIDE SEQUENCE</scope>
    <source>
        <strain evidence="12">CBS 990.96</strain>
    </source>
</reference>
<dbReference type="GO" id="GO:0005576">
    <property type="term" value="C:extracellular region"/>
    <property type="evidence" value="ECO:0007669"/>
    <property type="project" value="UniProtKB-SubCell"/>
</dbReference>
<keyword evidence="13" id="KW-1185">Reference proteome</keyword>
<keyword evidence="6 10" id="KW-0732">Signal</keyword>
<proteinExistence type="inferred from homology"/>
<keyword evidence="8" id="KW-0449">Lipoprotein</keyword>
<comment type="similarity">
    <text evidence="3">Belongs to the RBT5 family.</text>
</comment>
<dbReference type="AlphaFoldDB" id="A0AAN7H1J0"/>
<keyword evidence="5" id="KW-0325">Glycoprotein</keyword>
<protein>
    <recommendedName>
        <fullName evidence="11">CFEM domain-containing protein</fullName>
    </recommendedName>
</protein>
<organism evidence="12 13">
    <name type="scientific">Podospora fimiseda</name>
    <dbReference type="NCBI Taxonomy" id="252190"/>
    <lineage>
        <taxon>Eukaryota</taxon>
        <taxon>Fungi</taxon>
        <taxon>Dikarya</taxon>
        <taxon>Ascomycota</taxon>
        <taxon>Pezizomycotina</taxon>
        <taxon>Sordariomycetes</taxon>
        <taxon>Sordariomycetidae</taxon>
        <taxon>Sordariales</taxon>
        <taxon>Podosporaceae</taxon>
        <taxon>Podospora</taxon>
    </lineage>
</organism>
<evidence type="ECO:0000256" key="7">
    <source>
        <dbReference type="ARBA" id="ARBA00023157"/>
    </source>
</evidence>
<evidence type="ECO:0000313" key="12">
    <source>
        <dbReference type="EMBL" id="KAK4229203.1"/>
    </source>
</evidence>
<feature type="chain" id="PRO_5043045399" description="CFEM domain-containing protein" evidence="10">
    <location>
        <begin position="22"/>
        <end position="152"/>
    </location>
</feature>
<evidence type="ECO:0000256" key="3">
    <source>
        <dbReference type="ARBA" id="ARBA00010031"/>
    </source>
</evidence>
<dbReference type="InterPro" id="IPR008427">
    <property type="entry name" value="Extracellular_membr_CFEM_dom"/>
</dbReference>
<evidence type="ECO:0000256" key="8">
    <source>
        <dbReference type="ARBA" id="ARBA00023288"/>
    </source>
</evidence>
<feature type="region of interest" description="Disordered" evidence="9">
    <location>
        <begin position="31"/>
        <end position="59"/>
    </location>
</feature>
<evidence type="ECO:0000259" key="11">
    <source>
        <dbReference type="Pfam" id="PF05730"/>
    </source>
</evidence>
<evidence type="ECO:0000256" key="1">
    <source>
        <dbReference type="ARBA" id="ARBA00004589"/>
    </source>
</evidence>
<evidence type="ECO:0000256" key="5">
    <source>
        <dbReference type="ARBA" id="ARBA00022622"/>
    </source>
</evidence>
<dbReference type="Pfam" id="PF05730">
    <property type="entry name" value="CFEM"/>
    <property type="match status" value="1"/>
</dbReference>
<accession>A0AAN7H1J0</accession>
<gene>
    <name evidence="12" type="ORF">QBC38DRAFT_472870</name>
</gene>
<comment type="caution">
    <text evidence="12">The sequence shown here is derived from an EMBL/GenBank/DDBJ whole genome shotgun (WGS) entry which is preliminary data.</text>
</comment>
<keyword evidence="4" id="KW-0964">Secreted</keyword>
<comment type="subcellular location">
    <subcellularLocation>
        <location evidence="1">Membrane</location>
        <topology evidence="1">Lipid-anchor</topology>
        <topology evidence="1">GPI-anchor</topology>
    </subcellularLocation>
    <subcellularLocation>
        <location evidence="2">Secreted</location>
    </subcellularLocation>
</comment>
<feature type="signal peptide" evidence="10">
    <location>
        <begin position="1"/>
        <end position="21"/>
    </location>
</feature>
<evidence type="ECO:0000256" key="9">
    <source>
        <dbReference type="SAM" id="MobiDB-lite"/>
    </source>
</evidence>
<keyword evidence="5" id="KW-0472">Membrane</keyword>
<keyword evidence="5" id="KW-0336">GPI-anchor</keyword>
<evidence type="ECO:0000256" key="6">
    <source>
        <dbReference type="ARBA" id="ARBA00022729"/>
    </source>
</evidence>
<evidence type="ECO:0000313" key="13">
    <source>
        <dbReference type="Proteomes" id="UP001301958"/>
    </source>
</evidence>
<keyword evidence="7" id="KW-1015">Disulfide bond</keyword>